<dbReference type="InterPro" id="IPR035911">
    <property type="entry name" value="MurE/MurF_N"/>
</dbReference>
<dbReference type="InterPro" id="IPR051046">
    <property type="entry name" value="MurCDEF_CellWall_CoF430Synth"/>
</dbReference>
<dbReference type="UniPathway" id="UPA00219"/>
<dbReference type="KEGG" id="aps:CFPG_064"/>
<dbReference type="RefSeq" id="WP_012573088.1">
    <property type="nucleotide sequence ID" value="NC_011565.1"/>
</dbReference>
<dbReference type="Pfam" id="PF02875">
    <property type="entry name" value="Mur_ligase_C"/>
    <property type="match status" value="1"/>
</dbReference>
<dbReference type="InterPro" id="IPR036615">
    <property type="entry name" value="Mur_ligase_C_dom_sf"/>
</dbReference>
<reference evidence="16" key="1">
    <citation type="journal article" date="2008" name="Science">
        <title>Genome of an endosymbiont coupling N2 fixation to cellulolysis within RT protist cells in termite gut.</title>
        <authorList>
            <person name="Hongoh Y."/>
            <person name="Sharma V.K."/>
            <person name="Prakash T."/>
            <person name="Noda S."/>
            <person name="Toh H."/>
            <person name="Taylor T.D."/>
            <person name="Kudo T."/>
            <person name="Sakaki Y."/>
            <person name="Toyoda A."/>
            <person name="Hattori M."/>
            <person name="Ohkuma M."/>
        </authorList>
    </citation>
    <scope>NUCLEOTIDE SEQUENCE [LARGE SCALE GENOMIC DNA]</scope>
</reference>
<keyword evidence="1 10" id="KW-0963">Cytoplasm</keyword>
<dbReference type="SUPFAM" id="SSF53244">
    <property type="entry name" value="MurD-like peptide ligases, peptide-binding domain"/>
    <property type="match status" value="1"/>
</dbReference>
<dbReference type="Gene3D" id="3.40.1390.10">
    <property type="entry name" value="MurE/MurF, N-terminal domain"/>
    <property type="match status" value="1"/>
</dbReference>
<dbReference type="InterPro" id="IPR013221">
    <property type="entry name" value="Mur_ligase_cen"/>
</dbReference>
<dbReference type="InterPro" id="IPR004101">
    <property type="entry name" value="Mur_ligase_C"/>
</dbReference>
<feature type="domain" description="Mur ligase N-terminal catalytic" evidence="12">
    <location>
        <begin position="15"/>
        <end position="83"/>
    </location>
</feature>
<dbReference type="GO" id="GO:0009252">
    <property type="term" value="P:peptidoglycan biosynthetic process"/>
    <property type="evidence" value="ECO:0007669"/>
    <property type="project" value="UniProtKB-UniRule"/>
</dbReference>
<dbReference type="Pfam" id="PF08245">
    <property type="entry name" value="Mur_ligase_M"/>
    <property type="match status" value="1"/>
</dbReference>
<dbReference type="HAMAP" id="MF_02019">
    <property type="entry name" value="MurF"/>
    <property type="match status" value="1"/>
</dbReference>
<dbReference type="GO" id="GO:0004326">
    <property type="term" value="F:tetrahydrofolylpolyglutamate synthase activity"/>
    <property type="evidence" value="ECO:0007669"/>
    <property type="project" value="InterPro"/>
</dbReference>
<accession>B6YQ55</accession>
<keyword evidence="2 10" id="KW-0436">Ligase</keyword>
<evidence type="ECO:0000313" key="15">
    <source>
        <dbReference type="EMBL" id="BAG83327.1"/>
    </source>
</evidence>
<dbReference type="InterPro" id="IPR018109">
    <property type="entry name" value="Folylpolyglutamate_synth_CS"/>
</dbReference>
<sequence>MNIELLYQIFRQYPIITTNSRICPTNSLFFALRGEKFDGNDYIMEALMSGAIYAVGDRNDLPENERIIKVGNVLQTLQSLANYHRKLMNAKIIAITGTNGKTTTKELIATVLSSKYKTLYTQENLNNYIGVPLTLLRLNSEHQFAVIEMGASHVNEIRMLCQIAEPDYGIITNVGKAHLEGFGSLDGVVKAKTELYDFIRDKGGVVFANLDNLILKEWYNSFSVIYYGTTSKAFVYGRMIGFDPTLVLEWSKNSNKNKIVTHFVGGYNLENILASICVANYFGVEDYRINVVIANYIPINNRSQNCKTKKNNLIVDAYNANPDSMRVALDNFYKLRISPKMVILGEMGELGSYSKEEHQKVLNSLWGSKVDKVFLIGRNFEECLLPCSGWKLFRQTEDCLEYLRMTSVEGYHILIKGSRNNQLEKIFHYL</sequence>
<keyword evidence="3 10" id="KW-0132">Cell division</keyword>
<keyword evidence="7 10" id="KW-0573">Peptidoglycan synthesis</keyword>
<dbReference type="GO" id="GO:0005524">
    <property type="term" value="F:ATP binding"/>
    <property type="evidence" value="ECO:0007669"/>
    <property type="project" value="UniProtKB-UniRule"/>
</dbReference>
<evidence type="ECO:0000256" key="4">
    <source>
        <dbReference type="ARBA" id="ARBA00022741"/>
    </source>
</evidence>
<dbReference type="PANTHER" id="PTHR43024">
    <property type="entry name" value="UDP-N-ACETYLMURAMOYL-TRIPEPTIDE--D-ALANYL-D-ALANINE LIGASE"/>
    <property type="match status" value="1"/>
</dbReference>
<dbReference type="GO" id="GO:0047480">
    <property type="term" value="F:UDP-N-acetylmuramoyl-tripeptide-D-alanyl-D-alanine ligase activity"/>
    <property type="evidence" value="ECO:0007669"/>
    <property type="project" value="UniProtKB-UniRule"/>
</dbReference>
<evidence type="ECO:0000259" key="13">
    <source>
        <dbReference type="Pfam" id="PF02875"/>
    </source>
</evidence>
<keyword evidence="4 10" id="KW-0547">Nucleotide-binding</keyword>
<dbReference type="GO" id="GO:0071555">
    <property type="term" value="P:cell wall organization"/>
    <property type="evidence" value="ECO:0007669"/>
    <property type="project" value="UniProtKB-KW"/>
</dbReference>
<organism evidence="15 16">
    <name type="scientific">Azobacteroides pseudotrichonymphae genomovar. CFP2</name>
    <dbReference type="NCBI Taxonomy" id="511995"/>
    <lineage>
        <taxon>Bacteria</taxon>
        <taxon>Pseudomonadati</taxon>
        <taxon>Bacteroidota</taxon>
        <taxon>Bacteroidia</taxon>
        <taxon>Bacteroidales</taxon>
        <taxon>Candidatus Azobacteroides</taxon>
    </lineage>
</organism>
<protein>
    <recommendedName>
        <fullName evidence="10 11">UDP-N-acetylmuramoyl-tripeptide--D-alanyl-D-alanine ligase</fullName>
        <ecNumber evidence="10 11">6.3.2.10</ecNumber>
    </recommendedName>
    <alternativeName>
        <fullName evidence="10">D-alanyl-D-alanine-adding enzyme</fullName>
    </alternativeName>
</protein>
<dbReference type="InterPro" id="IPR005863">
    <property type="entry name" value="UDP-N-AcMur_synth"/>
</dbReference>
<comment type="similarity">
    <text evidence="10">Belongs to the MurCDEF family. MurF subfamily.</text>
</comment>
<feature type="domain" description="Mur ligase central" evidence="14">
    <location>
        <begin position="95"/>
        <end position="279"/>
    </location>
</feature>
<dbReference type="EMBL" id="AP010656">
    <property type="protein sequence ID" value="BAG83327.1"/>
    <property type="molecule type" value="Genomic_DNA"/>
</dbReference>
<evidence type="ECO:0000256" key="6">
    <source>
        <dbReference type="ARBA" id="ARBA00022960"/>
    </source>
</evidence>
<evidence type="ECO:0000256" key="1">
    <source>
        <dbReference type="ARBA" id="ARBA00022490"/>
    </source>
</evidence>
<keyword evidence="8 10" id="KW-0131">Cell cycle</keyword>
<evidence type="ECO:0000256" key="8">
    <source>
        <dbReference type="ARBA" id="ARBA00023306"/>
    </source>
</evidence>
<dbReference type="Gene3D" id="3.40.1190.10">
    <property type="entry name" value="Mur-like, catalytic domain"/>
    <property type="match status" value="1"/>
</dbReference>
<comment type="subcellular location">
    <subcellularLocation>
        <location evidence="10 11">Cytoplasm</location>
    </subcellularLocation>
</comment>
<evidence type="ECO:0000259" key="14">
    <source>
        <dbReference type="Pfam" id="PF08245"/>
    </source>
</evidence>
<dbReference type="PROSITE" id="PS01011">
    <property type="entry name" value="FOLYLPOLYGLU_SYNT_1"/>
    <property type="match status" value="1"/>
</dbReference>
<evidence type="ECO:0000259" key="12">
    <source>
        <dbReference type="Pfam" id="PF01225"/>
    </source>
</evidence>
<comment type="catalytic activity">
    <reaction evidence="10 11">
        <text>D-alanyl-D-alanine + UDP-N-acetyl-alpha-D-muramoyl-L-alanyl-gamma-D-glutamyl-meso-2,6-diaminopimelate + ATP = UDP-N-acetyl-alpha-D-muramoyl-L-alanyl-gamma-D-glutamyl-meso-2,6-diaminopimeloyl-D-alanyl-D-alanine + ADP + phosphate + H(+)</text>
        <dbReference type="Rhea" id="RHEA:28374"/>
        <dbReference type="ChEBI" id="CHEBI:15378"/>
        <dbReference type="ChEBI" id="CHEBI:30616"/>
        <dbReference type="ChEBI" id="CHEBI:43474"/>
        <dbReference type="ChEBI" id="CHEBI:57822"/>
        <dbReference type="ChEBI" id="CHEBI:61386"/>
        <dbReference type="ChEBI" id="CHEBI:83905"/>
        <dbReference type="ChEBI" id="CHEBI:456216"/>
        <dbReference type="EC" id="6.3.2.10"/>
    </reaction>
</comment>
<evidence type="ECO:0000256" key="5">
    <source>
        <dbReference type="ARBA" id="ARBA00022840"/>
    </source>
</evidence>
<dbReference type="SUPFAM" id="SSF63418">
    <property type="entry name" value="MurE/MurF N-terminal domain"/>
    <property type="match status" value="1"/>
</dbReference>
<evidence type="ECO:0000256" key="10">
    <source>
        <dbReference type="HAMAP-Rule" id="MF_02019"/>
    </source>
</evidence>
<dbReference type="Gene3D" id="3.90.190.20">
    <property type="entry name" value="Mur ligase, C-terminal domain"/>
    <property type="match status" value="1"/>
</dbReference>
<evidence type="ECO:0000256" key="11">
    <source>
        <dbReference type="RuleBase" id="RU004136"/>
    </source>
</evidence>
<dbReference type="EC" id="6.3.2.10" evidence="10 11"/>
<dbReference type="NCBIfam" id="TIGR01143">
    <property type="entry name" value="murF"/>
    <property type="match status" value="1"/>
</dbReference>
<feature type="binding site" evidence="10">
    <location>
        <begin position="97"/>
        <end position="103"/>
    </location>
    <ligand>
        <name>ATP</name>
        <dbReference type="ChEBI" id="CHEBI:30616"/>
    </ligand>
</feature>
<comment type="function">
    <text evidence="10 11">Involved in cell wall formation. Catalyzes the final step in the synthesis of UDP-N-acetylmuramoyl-pentapeptide, the precursor of murein.</text>
</comment>
<dbReference type="GO" id="GO:0008360">
    <property type="term" value="P:regulation of cell shape"/>
    <property type="evidence" value="ECO:0007669"/>
    <property type="project" value="UniProtKB-KW"/>
</dbReference>
<dbReference type="AlphaFoldDB" id="B6YQ55"/>
<proteinExistence type="inferred from homology"/>
<dbReference type="SUPFAM" id="SSF53623">
    <property type="entry name" value="MurD-like peptide ligases, catalytic domain"/>
    <property type="match status" value="1"/>
</dbReference>
<keyword evidence="5 10" id="KW-0067">ATP-binding</keyword>
<feature type="domain" description="Mur ligase C-terminal" evidence="13">
    <location>
        <begin position="303"/>
        <end position="419"/>
    </location>
</feature>
<dbReference type="Proteomes" id="UP000000723">
    <property type="component" value="Chromosome"/>
</dbReference>
<dbReference type="OrthoDB" id="9801978at2"/>
<dbReference type="GO" id="GO:0005737">
    <property type="term" value="C:cytoplasm"/>
    <property type="evidence" value="ECO:0007669"/>
    <property type="project" value="UniProtKB-SubCell"/>
</dbReference>
<dbReference type="Pfam" id="PF01225">
    <property type="entry name" value="Mur_ligase"/>
    <property type="match status" value="1"/>
</dbReference>
<evidence type="ECO:0000256" key="3">
    <source>
        <dbReference type="ARBA" id="ARBA00022618"/>
    </source>
</evidence>
<evidence type="ECO:0000256" key="7">
    <source>
        <dbReference type="ARBA" id="ARBA00022984"/>
    </source>
</evidence>
<keyword evidence="9 10" id="KW-0961">Cell wall biogenesis/degradation</keyword>
<dbReference type="PANTHER" id="PTHR43024:SF1">
    <property type="entry name" value="UDP-N-ACETYLMURAMOYL-TRIPEPTIDE--D-ALANYL-D-ALANINE LIGASE"/>
    <property type="match status" value="1"/>
</dbReference>
<dbReference type="GO" id="GO:0051301">
    <property type="term" value="P:cell division"/>
    <property type="evidence" value="ECO:0007669"/>
    <property type="project" value="UniProtKB-KW"/>
</dbReference>
<evidence type="ECO:0000256" key="9">
    <source>
        <dbReference type="ARBA" id="ARBA00023316"/>
    </source>
</evidence>
<comment type="pathway">
    <text evidence="10 11">Cell wall biogenesis; peptidoglycan biosynthesis.</text>
</comment>
<dbReference type="InterPro" id="IPR000713">
    <property type="entry name" value="Mur_ligase_N"/>
</dbReference>
<evidence type="ECO:0000256" key="2">
    <source>
        <dbReference type="ARBA" id="ARBA00022598"/>
    </source>
</evidence>
<keyword evidence="16" id="KW-1185">Reference proteome</keyword>
<dbReference type="eggNOG" id="COG0770">
    <property type="taxonomic scope" value="Bacteria"/>
</dbReference>
<keyword evidence="6 10" id="KW-0133">Cell shape</keyword>
<dbReference type="GO" id="GO:0008766">
    <property type="term" value="F:UDP-N-acetylmuramoylalanyl-D-glutamyl-2,6-diaminopimelate-D-alanyl-D-alanine ligase activity"/>
    <property type="evidence" value="ECO:0007669"/>
    <property type="project" value="RHEA"/>
</dbReference>
<dbReference type="InterPro" id="IPR036565">
    <property type="entry name" value="Mur-like_cat_sf"/>
</dbReference>
<dbReference type="STRING" id="511995.CFPG_064"/>
<evidence type="ECO:0000313" key="16">
    <source>
        <dbReference type="Proteomes" id="UP000000723"/>
    </source>
</evidence>
<dbReference type="HOGENOM" id="CLU_031507_4_0_10"/>
<gene>
    <name evidence="10" type="primary">murF</name>
    <name evidence="15" type="ordered locus">CFPG_064</name>
</gene>
<name>B6YQ55_AZOPC</name>